<organism evidence="4 5">
    <name type="scientific">Streptomyces carminius</name>
    <dbReference type="NCBI Taxonomy" id="2665496"/>
    <lineage>
        <taxon>Bacteria</taxon>
        <taxon>Bacillati</taxon>
        <taxon>Actinomycetota</taxon>
        <taxon>Actinomycetes</taxon>
        <taxon>Kitasatosporales</taxon>
        <taxon>Streptomycetaceae</taxon>
        <taxon>Streptomyces</taxon>
    </lineage>
</organism>
<dbReference type="Proteomes" id="UP000230407">
    <property type="component" value="Unassembled WGS sequence"/>
</dbReference>
<evidence type="ECO:0000313" key="4">
    <source>
        <dbReference type="EMBL" id="PJE97262.1"/>
    </source>
</evidence>
<comment type="caution">
    <text evidence="4">The sequence shown here is derived from an EMBL/GenBank/DDBJ whole genome shotgun (WGS) entry which is preliminary data.</text>
</comment>
<accession>A0A2M8LZ81</accession>
<dbReference type="PANTHER" id="PTHR35568">
    <property type="entry name" value="TRANSCRIPTIONAL REGULATOR DAUR"/>
    <property type="match status" value="1"/>
</dbReference>
<feature type="domain" description="Transcriptional regulator DauR-like HTH" evidence="3">
    <location>
        <begin position="195"/>
        <end position="255"/>
    </location>
</feature>
<sequence length="279" mass="28955">MPPGPSPDRGPGGRRTGDGWPGAGGPGASVPPSRPAEAGCGKSRGACEAPAREQDAIIAALAPVVDGIAATLGSFCEVVVHDFRRPERSVAAIAGSVTGRTVGGSMSEIGMGILARGDEARDELNYVTRTRDGKLVKSSTMVLRDSTGTVFGALCVNLDITAVNQVHALIGGLAGVTTPAAVPTTTFGDDIGSVVDAVVDTYQLRENKPWSDLSRTERLDLFTRLHERGVFAVRRSVPQVAARLGISRASAYNYLAEVRARSARDDAGSGHTAPQGEQP</sequence>
<feature type="domain" description="YheO-like" evidence="2">
    <location>
        <begin position="60"/>
        <end position="168"/>
    </location>
</feature>
<keyword evidence="5" id="KW-1185">Reference proteome</keyword>
<feature type="region of interest" description="Disordered" evidence="1">
    <location>
        <begin position="1"/>
        <end position="44"/>
    </location>
</feature>
<dbReference type="GO" id="GO:0003677">
    <property type="term" value="F:DNA binding"/>
    <property type="evidence" value="ECO:0007669"/>
    <property type="project" value="UniProtKB-KW"/>
</dbReference>
<gene>
    <name evidence="4" type="ORF">CUT44_13505</name>
</gene>
<dbReference type="EMBL" id="PGGW01000045">
    <property type="protein sequence ID" value="PJE97262.1"/>
    <property type="molecule type" value="Genomic_DNA"/>
</dbReference>
<reference evidence="4 5" key="1">
    <citation type="submission" date="2017-11" db="EMBL/GenBank/DDBJ databases">
        <title>Streptomyces carmine sp. nov., a novel actinomycete isolated from Sophora alopecuroides in Xinjiang, China.</title>
        <authorList>
            <person name="Wang Y."/>
            <person name="Luo X."/>
            <person name="Wan C."/>
            <person name="Zhang L."/>
        </authorList>
    </citation>
    <scope>NUCLEOTIDE SEQUENCE [LARGE SCALE GENOMIC DNA]</scope>
    <source>
        <strain evidence="4 5">TRM SA0054</strain>
    </source>
</reference>
<dbReference type="Pfam" id="PF13309">
    <property type="entry name" value="HTH_22"/>
    <property type="match status" value="1"/>
</dbReference>
<dbReference type="Pfam" id="PF08348">
    <property type="entry name" value="PAS_6"/>
    <property type="match status" value="1"/>
</dbReference>
<dbReference type="AlphaFoldDB" id="A0A2M8LZ81"/>
<evidence type="ECO:0000313" key="5">
    <source>
        <dbReference type="Proteomes" id="UP000230407"/>
    </source>
</evidence>
<name>A0A2M8LZ81_9ACTN</name>
<evidence type="ECO:0000259" key="3">
    <source>
        <dbReference type="Pfam" id="PF13309"/>
    </source>
</evidence>
<dbReference type="InterPro" id="IPR013559">
    <property type="entry name" value="YheO"/>
</dbReference>
<keyword evidence="4" id="KW-0238">DNA-binding</keyword>
<dbReference type="InterPro" id="IPR039445">
    <property type="entry name" value="DauR-like_HTH"/>
</dbReference>
<evidence type="ECO:0000259" key="2">
    <source>
        <dbReference type="Pfam" id="PF08348"/>
    </source>
</evidence>
<protein>
    <submittedName>
        <fullName evidence="4">DNA-binding protein</fullName>
    </submittedName>
</protein>
<evidence type="ECO:0000256" key="1">
    <source>
        <dbReference type="SAM" id="MobiDB-lite"/>
    </source>
</evidence>
<dbReference type="InterPro" id="IPR039446">
    <property type="entry name" value="DauR-like"/>
</dbReference>
<proteinExistence type="predicted"/>
<dbReference type="PANTHER" id="PTHR35568:SF1">
    <property type="entry name" value="TRANSCRIPTIONAL REGULATOR DAUR"/>
    <property type="match status" value="1"/>
</dbReference>